<feature type="domain" description="Clp1 P-loop" evidence="9">
    <location>
        <begin position="72"/>
        <end position="223"/>
    </location>
</feature>
<keyword evidence="7" id="KW-0067">ATP-binding</keyword>
<dbReference type="STRING" id="4555.A0A368R0R2"/>
<dbReference type="InterPro" id="IPR027417">
    <property type="entry name" value="P-loop_NTPase"/>
</dbReference>
<dbReference type="EMBL" id="CM003532">
    <property type="protein sequence ID" value="RCV23775.1"/>
    <property type="molecule type" value="Genomic_DNA"/>
</dbReference>
<evidence type="ECO:0000256" key="2">
    <source>
        <dbReference type="ARBA" id="ARBA00011003"/>
    </source>
</evidence>
<accession>A0A368R0R2</accession>
<evidence type="ECO:0000256" key="8">
    <source>
        <dbReference type="ARBA" id="ARBA00023242"/>
    </source>
</evidence>
<dbReference type="GO" id="GO:0005524">
    <property type="term" value="F:ATP binding"/>
    <property type="evidence" value="ECO:0007669"/>
    <property type="project" value="UniProtKB-KW"/>
</dbReference>
<organism evidence="11">
    <name type="scientific">Setaria italica</name>
    <name type="common">Foxtail millet</name>
    <name type="synonym">Panicum italicum</name>
    <dbReference type="NCBI Taxonomy" id="4555"/>
    <lineage>
        <taxon>Eukaryota</taxon>
        <taxon>Viridiplantae</taxon>
        <taxon>Streptophyta</taxon>
        <taxon>Embryophyta</taxon>
        <taxon>Tracheophyta</taxon>
        <taxon>Spermatophyta</taxon>
        <taxon>Magnoliopsida</taxon>
        <taxon>Liliopsida</taxon>
        <taxon>Poales</taxon>
        <taxon>Poaceae</taxon>
        <taxon>PACMAD clade</taxon>
        <taxon>Panicoideae</taxon>
        <taxon>Panicodae</taxon>
        <taxon>Paniceae</taxon>
        <taxon>Cenchrinae</taxon>
        <taxon>Setaria</taxon>
    </lineage>
</organism>
<keyword evidence="3" id="KW-0698">rRNA processing</keyword>
<dbReference type="SUPFAM" id="SSF52540">
    <property type="entry name" value="P-loop containing nucleoside triphosphate hydrolases"/>
    <property type="match status" value="1"/>
</dbReference>
<dbReference type="Pfam" id="PF25467">
    <property type="entry name" value="NOL9_C"/>
    <property type="match status" value="1"/>
</dbReference>
<evidence type="ECO:0000256" key="1">
    <source>
        <dbReference type="ARBA" id="ARBA00004604"/>
    </source>
</evidence>
<name>A0A368R0R2_SETIT</name>
<reference evidence="11" key="2">
    <citation type="submission" date="2015-07" db="EMBL/GenBank/DDBJ databases">
        <authorList>
            <person name="Noorani M."/>
        </authorList>
    </citation>
    <scope>NUCLEOTIDE SEQUENCE</scope>
    <source>
        <strain evidence="11">Yugu1</strain>
    </source>
</reference>
<dbReference type="GO" id="GO:0005730">
    <property type="term" value="C:nucleolus"/>
    <property type="evidence" value="ECO:0007669"/>
    <property type="project" value="UniProtKB-SubCell"/>
</dbReference>
<dbReference type="InterPro" id="IPR045116">
    <property type="entry name" value="Clp1/Grc3"/>
</dbReference>
<evidence type="ECO:0000259" key="10">
    <source>
        <dbReference type="Pfam" id="PF25467"/>
    </source>
</evidence>
<comment type="subcellular location">
    <subcellularLocation>
        <location evidence="1">Nucleus</location>
        <location evidence="1">Nucleolus</location>
    </subcellularLocation>
</comment>
<evidence type="ECO:0000256" key="6">
    <source>
        <dbReference type="ARBA" id="ARBA00022777"/>
    </source>
</evidence>
<reference evidence="11" key="1">
    <citation type="journal article" date="2012" name="Nat. Biotechnol.">
        <title>Reference genome sequence of the model plant Setaria.</title>
        <authorList>
            <person name="Bennetzen J.L."/>
            <person name="Schmutz J."/>
            <person name="Wang H."/>
            <person name="Percifield R."/>
            <person name="Hawkins J."/>
            <person name="Pontaroli A.C."/>
            <person name="Estep M."/>
            <person name="Feng L."/>
            <person name="Vaughn J.N."/>
            <person name="Grimwood J."/>
            <person name="Jenkins J."/>
            <person name="Barry K."/>
            <person name="Lindquist E."/>
            <person name="Hellsten U."/>
            <person name="Deshpande S."/>
            <person name="Wang X."/>
            <person name="Wu X."/>
            <person name="Mitros T."/>
            <person name="Triplett J."/>
            <person name="Yang X."/>
            <person name="Ye C.Y."/>
            <person name="Mauro-Herrera M."/>
            <person name="Wang L."/>
            <person name="Li P."/>
            <person name="Sharma M."/>
            <person name="Sharma R."/>
            <person name="Ronald P.C."/>
            <person name="Panaud O."/>
            <person name="Kellogg E.A."/>
            <person name="Brutnell T.P."/>
            <person name="Doust A.N."/>
            <person name="Tuskan G.A."/>
            <person name="Rokhsar D."/>
            <person name="Devos K.M."/>
        </authorList>
    </citation>
    <scope>NUCLEOTIDE SEQUENCE [LARGE SCALE GENOMIC DNA]</scope>
    <source>
        <strain evidence="11">Yugu1</strain>
    </source>
</reference>
<keyword evidence="8" id="KW-0539">Nucleus</keyword>
<dbReference type="InterPro" id="IPR057570">
    <property type="entry name" value="NOL9_C"/>
</dbReference>
<dbReference type="GO" id="GO:0006364">
    <property type="term" value="P:rRNA processing"/>
    <property type="evidence" value="ECO:0007669"/>
    <property type="project" value="UniProtKB-KW"/>
</dbReference>
<proteinExistence type="inferred from homology"/>
<comment type="similarity">
    <text evidence="2">Belongs to the Clp1 family. NOL9/GRC3 subfamily.</text>
</comment>
<dbReference type="PANTHER" id="PTHR12755:SF3">
    <property type="entry name" value="POLYNUCLEOTIDE 5'-HYDROXYL-KINASE NOL9"/>
    <property type="match status" value="1"/>
</dbReference>
<dbReference type="Pfam" id="PF16575">
    <property type="entry name" value="CLP1_P"/>
    <property type="match status" value="1"/>
</dbReference>
<dbReference type="OrthoDB" id="2405412at2759"/>
<keyword evidence="5" id="KW-0547">Nucleotide-binding</keyword>
<protein>
    <submittedName>
        <fullName evidence="11">Uncharacterized protein</fullName>
    </submittedName>
</protein>
<feature type="domain" description="NOL9 C-terminal" evidence="10">
    <location>
        <begin position="294"/>
        <end position="388"/>
    </location>
</feature>
<keyword evidence="4" id="KW-0808">Transferase</keyword>
<evidence type="ECO:0000256" key="7">
    <source>
        <dbReference type="ARBA" id="ARBA00022840"/>
    </source>
</evidence>
<keyword evidence="6" id="KW-0418">Kinase</keyword>
<evidence type="ECO:0000256" key="4">
    <source>
        <dbReference type="ARBA" id="ARBA00022679"/>
    </source>
</evidence>
<dbReference type="InterPro" id="IPR032319">
    <property type="entry name" value="CLP1_P"/>
</dbReference>
<dbReference type="Gene3D" id="3.40.50.300">
    <property type="entry name" value="P-loop containing nucleotide triphosphate hydrolases"/>
    <property type="match status" value="1"/>
</dbReference>
<sequence length="408" mass="45908">MTLGFFRIPLVPSERRVCEWKRVRSMDTGGDCSGGGGLEEEAARREREWEEVAEAVAYDSCTWPPPVVAVCGPGNSGKSAFCRLLLNTLIARYRKVGYLDIDVGQPEFTPPGFVSLHVLEEQAKDLTILYLRNPKRCFFFGDVCAKRNPKLLLTYIFDLYDYFLKEFYCFREVDNPEKSAIPLVINTSGWVKGTGFYVLTEMLKYVSPTHVIRVSTTVEHKNLPGGTFWMNQYDADPPINLVEIGAAHNSPRHLLVKKEAKITRDLRLMAYFRQCLPRDFNISCFDDLIRGFVSIHPFQLRLSKIHVIDLHRQVSGTDAHRFLSGTIIGMATSASPPLSIECSTPCCIGLGFIKAVHISEDCIHLITPVSHKLMEKVNIIFQSCIAVPSCLLQVSDTLSDITGRLLKL</sequence>
<gene>
    <name evidence="11" type="ORF">SETIT_5G032400v2</name>
</gene>
<dbReference type="AlphaFoldDB" id="A0A368R0R2"/>
<evidence type="ECO:0000256" key="5">
    <source>
        <dbReference type="ARBA" id="ARBA00022741"/>
    </source>
</evidence>
<evidence type="ECO:0000259" key="9">
    <source>
        <dbReference type="Pfam" id="PF16575"/>
    </source>
</evidence>
<dbReference type="PANTHER" id="PTHR12755">
    <property type="entry name" value="CLEAVAGE/POLYADENYLATION FACTOR IA SUBUNIT CLP1P"/>
    <property type="match status" value="1"/>
</dbReference>
<evidence type="ECO:0000313" key="11">
    <source>
        <dbReference type="EMBL" id="RCV23775.1"/>
    </source>
</evidence>
<dbReference type="GO" id="GO:0051731">
    <property type="term" value="F:polynucleotide 5'-hydroxyl-kinase activity"/>
    <property type="evidence" value="ECO:0007669"/>
    <property type="project" value="InterPro"/>
</dbReference>
<evidence type="ECO:0000256" key="3">
    <source>
        <dbReference type="ARBA" id="ARBA00022552"/>
    </source>
</evidence>